<dbReference type="Pfam" id="PF02358">
    <property type="entry name" value="Trehalose_PPase"/>
    <property type="match status" value="1"/>
</dbReference>
<name>A0ABX3ST63_MYCMA</name>
<protein>
    <submittedName>
        <fullName evidence="5">Trehalose-phosphatase</fullName>
    </submittedName>
</protein>
<evidence type="ECO:0000259" key="3">
    <source>
        <dbReference type="Pfam" id="PF03633"/>
    </source>
</evidence>
<evidence type="ECO:0000313" key="5">
    <source>
        <dbReference type="EMBL" id="ORA83706.1"/>
    </source>
</evidence>
<dbReference type="InterPro" id="IPR005196">
    <property type="entry name" value="Glyco_hydro_65_N"/>
</dbReference>
<dbReference type="Pfam" id="PF03632">
    <property type="entry name" value="Glyco_hydro_65m"/>
    <property type="match status" value="1"/>
</dbReference>
<dbReference type="Gene3D" id="1.50.10.10">
    <property type="match status" value="1"/>
</dbReference>
<dbReference type="PANTHER" id="PTHR11051:SF8">
    <property type="entry name" value="PROTEIN-GLUCOSYLGALACTOSYLHYDROXYLYSINE GLUCOSIDASE"/>
    <property type="match status" value="1"/>
</dbReference>
<keyword evidence="6" id="KW-1185">Reference proteome</keyword>
<keyword evidence="1" id="KW-0326">Glycosidase</keyword>
<dbReference type="SUPFAM" id="SSF74650">
    <property type="entry name" value="Galactose mutarotase-like"/>
    <property type="match status" value="1"/>
</dbReference>
<dbReference type="InterPro" id="IPR036412">
    <property type="entry name" value="HAD-like_sf"/>
</dbReference>
<comment type="caution">
    <text evidence="5">The sequence shown here is derived from an EMBL/GenBank/DDBJ whole genome shotgun (WGS) entry which is preliminary data.</text>
</comment>
<organism evidence="5 6">
    <name type="scientific">Mycobacterium malmoense</name>
    <dbReference type="NCBI Taxonomy" id="1780"/>
    <lineage>
        <taxon>Bacteria</taxon>
        <taxon>Bacillati</taxon>
        <taxon>Actinomycetota</taxon>
        <taxon>Actinomycetes</taxon>
        <taxon>Mycobacteriales</taxon>
        <taxon>Mycobacteriaceae</taxon>
        <taxon>Mycobacterium</taxon>
    </lineage>
</organism>
<dbReference type="InterPro" id="IPR005195">
    <property type="entry name" value="Glyco_hydro_65_M"/>
</dbReference>
<dbReference type="Gene3D" id="3.30.70.1020">
    <property type="entry name" value="Trehalose-6-phosphate phosphatase related protein, domain 2"/>
    <property type="match status" value="1"/>
</dbReference>
<dbReference type="InterPro" id="IPR005194">
    <property type="entry name" value="Glyco_hydro_65_C"/>
</dbReference>
<dbReference type="SUPFAM" id="SSF56784">
    <property type="entry name" value="HAD-like"/>
    <property type="match status" value="2"/>
</dbReference>
<dbReference type="InterPro" id="IPR037018">
    <property type="entry name" value="GH65_N"/>
</dbReference>
<dbReference type="InterPro" id="IPR006379">
    <property type="entry name" value="HAD-SF_hydro_IIB"/>
</dbReference>
<dbReference type="Gene3D" id="2.60.420.10">
    <property type="entry name" value="Maltose phosphorylase, domain 3"/>
    <property type="match status" value="1"/>
</dbReference>
<evidence type="ECO:0000256" key="1">
    <source>
        <dbReference type="ARBA" id="ARBA00023295"/>
    </source>
</evidence>
<reference evidence="5 6" key="1">
    <citation type="submission" date="2017-02" db="EMBL/GenBank/DDBJ databases">
        <title>The new phylogeny of genus Mycobacterium.</title>
        <authorList>
            <person name="Tortoli E."/>
            <person name="Trovato A."/>
            <person name="Cirillo D.M."/>
        </authorList>
    </citation>
    <scope>NUCLEOTIDE SEQUENCE [LARGE SCALE GENOMIC DNA]</scope>
    <source>
        <strain evidence="5 6">IP1130001</strain>
    </source>
</reference>
<dbReference type="InterPro" id="IPR012341">
    <property type="entry name" value="6hp_glycosidase-like_sf"/>
</dbReference>
<gene>
    <name evidence="5" type="ORF">BST29_09225</name>
</gene>
<feature type="domain" description="Glycoside hydrolase family 65 N-terminal" evidence="4">
    <location>
        <begin position="446"/>
        <end position="701"/>
    </location>
</feature>
<dbReference type="RefSeq" id="WP_071512540.1">
    <property type="nucleotide sequence ID" value="NZ_CP060015.1"/>
</dbReference>
<evidence type="ECO:0000259" key="4">
    <source>
        <dbReference type="Pfam" id="PF03636"/>
    </source>
</evidence>
<evidence type="ECO:0000313" key="6">
    <source>
        <dbReference type="Proteomes" id="UP000243140"/>
    </source>
</evidence>
<dbReference type="InterPro" id="IPR008928">
    <property type="entry name" value="6-hairpin_glycosidase_sf"/>
</dbReference>
<dbReference type="PANTHER" id="PTHR11051">
    <property type="entry name" value="GLYCOSYL HYDROLASE-RELATED"/>
    <property type="match status" value="1"/>
</dbReference>
<feature type="domain" description="Glycoside hydrolase family 65 C-terminal" evidence="3">
    <location>
        <begin position="1160"/>
        <end position="1221"/>
    </location>
</feature>
<keyword evidence="1" id="KW-0378">Hydrolase</keyword>
<evidence type="ECO:0000259" key="2">
    <source>
        <dbReference type="Pfam" id="PF03632"/>
    </source>
</evidence>
<dbReference type="InterPro" id="IPR023214">
    <property type="entry name" value="HAD_sf"/>
</dbReference>
<dbReference type="Gene3D" id="2.70.98.40">
    <property type="entry name" value="Glycoside hydrolase, family 65, N-terminal domain"/>
    <property type="match status" value="1"/>
</dbReference>
<dbReference type="EMBL" id="MVHV01000007">
    <property type="protein sequence ID" value="ORA83706.1"/>
    <property type="molecule type" value="Genomic_DNA"/>
</dbReference>
<dbReference type="Proteomes" id="UP000243140">
    <property type="component" value="Unassembled WGS sequence"/>
</dbReference>
<sequence>MVTEWPATVDRRYHDAVILGLDSVIAETAPGAVQARDSTVPLLRRLRDVGVATAVYSSTRDCAQTLRAAGIDELVSVVAGEAQTAGKPDAAVLTETATRLRVRPVRCVVIARDQACVRAGRDGGFSLVIGLERDGNADELLSCGADTIVADLAEISVQSGGGPMSSVADAMQVYSQLKDLVTSRRPAVFLDFDGTLSEIVEHPESATLVDGAAEALRALAAQCPVAVISGRDLGDVRERVKVDGVWYAGSHGFEAIAPDGTHHENATAAGVIAALARAAERLTETLSEVSGILVEHKRFAVAVHYRNADPGDVDRVIVATRKVGRAEGLRITTGRKVIELRPNIEWDKGTTLDWLLEHIEGSDNATDSDPMLPIYVGDDITDEDAFDAVQFDGVGIVVRHPEDGDRPSASLFSLENPSAVCEFVRRLAADLEEEAAQSSDPWELVYDAYDPNDERLREALCTVGNGYVATRGCAPEAEASESHYPGTYAAGVYNQLSDRIADRTIENESLVNLPNWLSLTFRVNGGPWFHVDDTELLSYRQTFDLRHATLTRSLRFRDGAGQITTVTQQRFASMRQPHLLAMQTTVGAENWSGTVEFRSLLDGTVRNTMVERYRSLSSTHLTESVIDEITPDSVILRTQTSQSRVAIAVAARSTVWCDDVRADAHYAVVRDGGRGGHDIRVELSAGQSITCEKVATIFTGRDPAISEPASAAQKHLDAAGRYADLHHQHARAWALLWEQCKVGLADSARALRVLRLHSVHLLQTISPHTADLDAGVPARGLHGEAYRGHVFWDALFVSPVLSVRMPNVARSLLLYRYRRLPEARRAARTAGYLGAMFPWQSGSDGREVSQELHLNPQSGRWNPDPSARAHHVGLAIAYNTWQHYQVTGDRQWLVDYGAEMLVEIARFWAGLAKFDNSRGRYTIRGVIGPDEFHSGYPGKEYDGIDNNAYTNVMAVWVILRAMDALDLLPLRDRLDLVAKVDLMAQELDRWDHVTRRMFVPFHDDVISQFEGYCELAELDWEHYRQRYENIQRLDRILEAENDSVNKYKASKQADALMLFYLLSSEELLGLFGRLGYRFAPEQIPKTVEYYLSRTSHGSTLSAVVHAWVLARANRHKAMEYFQQVLDSDIADIQGGTTAEGIHLAAMAGSIDLLQRCFTGLETRDDRLIVGPQWPEVLGPIEFPLVYRGQRLHLRISGRAGALTSEAGNAGPITVECRGRVQHLLPGHTIEVA</sequence>
<dbReference type="NCBIfam" id="TIGR00685">
    <property type="entry name" value="T6PP"/>
    <property type="match status" value="1"/>
</dbReference>
<dbReference type="InterPro" id="IPR003337">
    <property type="entry name" value="Trehalose_PPase"/>
</dbReference>
<dbReference type="Gene3D" id="3.40.50.1000">
    <property type="entry name" value="HAD superfamily/HAD-like"/>
    <property type="match status" value="2"/>
</dbReference>
<accession>A0ABX3ST63</accession>
<dbReference type="NCBIfam" id="TIGR01484">
    <property type="entry name" value="HAD-SF-IIB"/>
    <property type="match status" value="1"/>
</dbReference>
<dbReference type="InterPro" id="IPR011013">
    <property type="entry name" value="Gal_mutarotase_sf_dom"/>
</dbReference>
<dbReference type="SUPFAM" id="SSF48208">
    <property type="entry name" value="Six-hairpin glycosidases"/>
    <property type="match status" value="1"/>
</dbReference>
<dbReference type="Pfam" id="PF03636">
    <property type="entry name" value="Glyco_hydro_65N"/>
    <property type="match status" value="1"/>
</dbReference>
<dbReference type="Pfam" id="PF03633">
    <property type="entry name" value="Glyco_hydro_65C"/>
    <property type="match status" value="1"/>
</dbReference>
<proteinExistence type="predicted"/>
<feature type="domain" description="Glycoside hydrolase family 65 central catalytic" evidence="2">
    <location>
        <begin position="756"/>
        <end position="1150"/>
    </location>
</feature>